<reference evidence="2" key="1">
    <citation type="submission" date="2022-11" db="EMBL/GenBank/DDBJ databases">
        <authorList>
            <person name="Petersen C."/>
        </authorList>
    </citation>
    <scope>NUCLEOTIDE SEQUENCE</scope>
    <source>
        <strain evidence="2">IBT 16849</strain>
    </source>
</reference>
<organism evidence="2 3">
    <name type="scientific">Penicillium cf. griseofulvum</name>
    <dbReference type="NCBI Taxonomy" id="2972120"/>
    <lineage>
        <taxon>Eukaryota</taxon>
        <taxon>Fungi</taxon>
        <taxon>Dikarya</taxon>
        <taxon>Ascomycota</taxon>
        <taxon>Pezizomycotina</taxon>
        <taxon>Eurotiomycetes</taxon>
        <taxon>Eurotiomycetidae</taxon>
        <taxon>Eurotiales</taxon>
        <taxon>Aspergillaceae</taxon>
        <taxon>Penicillium</taxon>
    </lineage>
</organism>
<evidence type="ECO:0000313" key="2">
    <source>
        <dbReference type="EMBL" id="KAJ5194323.1"/>
    </source>
</evidence>
<dbReference type="Proteomes" id="UP001150879">
    <property type="component" value="Unassembled WGS sequence"/>
</dbReference>
<dbReference type="AlphaFoldDB" id="A0A9W9JC42"/>
<proteinExistence type="predicted"/>
<gene>
    <name evidence="2" type="ORF">N7472_006789</name>
</gene>
<evidence type="ECO:0000313" key="3">
    <source>
        <dbReference type="Proteomes" id="UP001150879"/>
    </source>
</evidence>
<reference evidence="2" key="2">
    <citation type="journal article" date="2023" name="IMA Fungus">
        <title>Comparative genomic study of the Penicillium genus elucidates a diverse pangenome and 15 lateral gene transfer events.</title>
        <authorList>
            <person name="Petersen C."/>
            <person name="Sorensen T."/>
            <person name="Nielsen M.R."/>
            <person name="Sondergaard T.E."/>
            <person name="Sorensen J.L."/>
            <person name="Fitzpatrick D.A."/>
            <person name="Frisvad J.C."/>
            <person name="Nielsen K.L."/>
        </authorList>
    </citation>
    <scope>NUCLEOTIDE SEQUENCE</scope>
    <source>
        <strain evidence="2">IBT 16849</strain>
    </source>
</reference>
<sequence length="105" mass="12091">MESLTKSQKKNRRAKKCRARRADRPEMAPDDSQMEVPVKAAMESSSVIPGHDVPLHQRHKDIEWAADLEVITDGAQRVPKARMRMKPYRNNPSRHPQIVWRGAIL</sequence>
<protein>
    <submittedName>
        <fullName evidence="2">Uncharacterized protein</fullName>
    </submittedName>
</protein>
<dbReference type="EMBL" id="JAPQKP010000004">
    <property type="protein sequence ID" value="KAJ5194323.1"/>
    <property type="molecule type" value="Genomic_DNA"/>
</dbReference>
<evidence type="ECO:0000256" key="1">
    <source>
        <dbReference type="SAM" id="MobiDB-lite"/>
    </source>
</evidence>
<feature type="compositionally biased region" description="Basic residues" evidence="1">
    <location>
        <begin position="7"/>
        <end position="19"/>
    </location>
</feature>
<keyword evidence="3" id="KW-1185">Reference proteome</keyword>
<feature type="region of interest" description="Disordered" evidence="1">
    <location>
        <begin position="1"/>
        <end position="53"/>
    </location>
</feature>
<comment type="caution">
    <text evidence="2">The sequence shown here is derived from an EMBL/GenBank/DDBJ whole genome shotgun (WGS) entry which is preliminary data.</text>
</comment>
<accession>A0A9W9JC42</accession>
<name>A0A9W9JC42_9EURO</name>